<keyword evidence="5" id="KW-0998">Cell outer membrane</keyword>
<reference evidence="8 9" key="1">
    <citation type="submission" date="2011-12" db="EMBL/GenBank/DDBJ databases">
        <title>The complete genome of Niastella koreensis GR20-10.</title>
        <authorList>
            <consortium name="US DOE Joint Genome Institute (JGI-PGF)"/>
            <person name="Lucas S."/>
            <person name="Han J."/>
            <person name="Lapidus A."/>
            <person name="Bruce D."/>
            <person name="Goodwin L."/>
            <person name="Pitluck S."/>
            <person name="Peters L."/>
            <person name="Kyrpides N."/>
            <person name="Mavromatis K."/>
            <person name="Ivanova N."/>
            <person name="Mikhailova N."/>
            <person name="Davenport K."/>
            <person name="Saunders E."/>
            <person name="Detter J.C."/>
            <person name="Tapia R."/>
            <person name="Han C."/>
            <person name="Land M."/>
            <person name="Hauser L."/>
            <person name="Markowitz V."/>
            <person name="Cheng J.-F."/>
            <person name="Hugenholtz P."/>
            <person name="Woyke T."/>
            <person name="Wu D."/>
            <person name="Tindall B."/>
            <person name="Pomrenke H."/>
            <person name="Brambilla E."/>
            <person name="Klenk H.-P."/>
            <person name="Eisen J.A."/>
        </authorList>
    </citation>
    <scope>NUCLEOTIDE SEQUENCE [LARGE SCALE GENOMIC DNA]</scope>
    <source>
        <strain evidence="9">DSM 17620 / KACC 11465 / NBRC 106392 / GR20-10</strain>
    </source>
</reference>
<comment type="similarity">
    <text evidence="2">Belongs to the SusD family.</text>
</comment>
<dbReference type="InterPro" id="IPR012944">
    <property type="entry name" value="SusD_RagB_dom"/>
</dbReference>
<comment type="subcellular location">
    <subcellularLocation>
        <location evidence="1">Cell outer membrane</location>
    </subcellularLocation>
</comment>
<gene>
    <name evidence="8" type="ordered locus">Niako_3426</name>
</gene>
<dbReference type="Pfam" id="PF07980">
    <property type="entry name" value="SusD_RagB"/>
    <property type="match status" value="1"/>
</dbReference>
<evidence type="ECO:0000256" key="2">
    <source>
        <dbReference type="ARBA" id="ARBA00006275"/>
    </source>
</evidence>
<name>G8TKQ1_NIAKG</name>
<dbReference type="InterPro" id="IPR011990">
    <property type="entry name" value="TPR-like_helical_dom_sf"/>
</dbReference>
<dbReference type="SUPFAM" id="SSF48452">
    <property type="entry name" value="TPR-like"/>
    <property type="match status" value="1"/>
</dbReference>
<dbReference type="Proteomes" id="UP000005438">
    <property type="component" value="Chromosome"/>
</dbReference>
<sequence>MIRNNRSIQLYSGTIAMALSLLLTSCKKFTEIGAPPTQVLSSDVFTNDITGSSAIMGLYTGNVATQMLVPYTMYPGMSADDVQYNTPSSDYDGFETNTVSINNAINANAWYYAYQYLRNINYDIVGLTASTSLTPSVKNQLLGEAKFLRAFVLFELVNFYGDVPLPLSNNDNENAYLPRTAAKDVWTQIIADLKDAQSLLPETYTGSFRARINKWAATSLLARAYLYNYDYPNAEAEATKVIDSKVYTIVAPASAFVNTSNEIIWQITNTTGISTYGANYNSAANSLPTYSLYDTLYKSFETGDLRKTNWTSDTTASGVTYHRVTKYKLRSGTTGNEYSVALRFAELYLIRGEARAQQDKLPLAKADIDVLRTRAGLTGLLATLSKDDMLLAIEQERKVELFGEWGHRWFDLKRTNRAAAVIGGQKKTTWKNTAVLYPVPDAQRLANTNLSQNDGY</sequence>
<dbReference type="Gene3D" id="1.25.40.390">
    <property type="match status" value="1"/>
</dbReference>
<dbReference type="HOGENOM" id="CLU_015553_3_1_10"/>
<evidence type="ECO:0000259" key="6">
    <source>
        <dbReference type="Pfam" id="PF07980"/>
    </source>
</evidence>
<dbReference type="PATRIC" id="fig|700598.3.peg.3497"/>
<keyword evidence="3" id="KW-0732">Signal</keyword>
<dbReference type="GO" id="GO:0009279">
    <property type="term" value="C:cell outer membrane"/>
    <property type="evidence" value="ECO:0007669"/>
    <property type="project" value="UniProtKB-SubCell"/>
</dbReference>
<organism evidence="8 9">
    <name type="scientific">Niastella koreensis (strain DSM 17620 / KACC 11465 / NBRC 106392 / GR20-10)</name>
    <dbReference type="NCBI Taxonomy" id="700598"/>
    <lineage>
        <taxon>Bacteria</taxon>
        <taxon>Pseudomonadati</taxon>
        <taxon>Bacteroidota</taxon>
        <taxon>Chitinophagia</taxon>
        <taxon>Chitinophagales</taxon>
        <taxon>Chitinophagaceae</taxon>
        <taxon>Niastella</taxon>
    </lineage>
</organism>
<dbReference type="eggNOG" id="COG2913">
    <property type="taxonomic scope" value="Bacteria"/>
</dbReference>
<dbReference type="KEGG" id="nko:Niako_3426"/>
<evidence type="ECO:0000256" key="1">
    <source>
        <dbReference type="ARBA" id="ARBA00004442"/>
    </source>
</evidence>
<proteinExistence type="inferred from homology"/>
<dbReference type="InterPro" id="IPR033985">
    <property type="entry name" value="SusD-like_N"/>
</dbReference>
<evidence type="ECO:0000256" key="5">
    <source>
        <dbReference type="ARBA" id="ARBA00023237"/>
    </source>
</evidence>
<evidence type="ECO:0000256" key="3">
    <source>
        <dbReference type="ARBA" id="ARBA00022729"/>
    </source>
</evidence>
<feature type="domain" description="SusD-like N-terminal" evidence="7">
    <location>
        <begin position="95"/>
        <end position="226"/>
    </location>
</feature>
<accession>G8TKQ1</accession>
<evidence type="ECO:0000256" key="4">
    <source>
        <dbReference type="ARBA" id="ARBA00023136"/>
    </source>
</evidence>
<dbReference type="CDD" id="cd08977">
    <property type="entry name" value="SusD"/>
    <property type="match status" value="1"/>
</dbReference>
<dbReference type="RefSeq" id="WP_014219644.1">
    <property type="nucleotide sequence ID" value="NC_016609.1"/>
</dbReference>
<evidence type="ECO:0000313" key="9">
    <source>
        <dbReference type="Proteomes" id="UP000005438"/>
    </source>
</evidence>
<dbReference type="Pfam" id="PF14322">
    <property type="entry name" value="SusD-like_3"/>
    <property type="match status" value="1"/>
</dbReference>
<dbReference type="STRING" id="700598.Niako_3426"/>
<protein>
    <submittedName>
        <fullName evidence="8">RagB/SusD domain-containing protein</fullName>
    </submittedName>
</protein>
<dbReference type="EMBL" id="CP003178">
    <property type="protein sequence ID" value="AEV99730.1"/>
    <property type="molecule type" value="Genomic_DNA"/>
</dbReference>
<dbReference type="AlphaFoldDB" id="G8TKQ1"/>
<dbReference type="OrthoDB" id="625727at2"/>
<dbReference type="PROSITE" id="PS51257">
    <property type="entry name" value="PROKAR_LIPOPROTEIN"/>
    <property type="match status" value="1"/>
</dbReference>
<feature type="domain" description="RagB/SusD" evidence="6">
    <location>
        <begin position="304"/>
        <end position="456"/>
    </location>
</feature>
<evidence type="ECO:0000259" key="7">
    <source>
        <dbReference type="Pfam" id="PF14322"/>
    </source>
</evidence>
<keyword evidence="4" id="KW-0472">Membrane</keyword>
<evidence type="ECO:0000313" key="8">
    <source>
        <dbReference type="EMBL" id="AEV99730.1"/>
    </source>
</evidence>